<feature type="region of interest" description="Disordered" evidence="1">
    <location>
        <begin position="50"/>
        <end position="94"/>
    </location>
</feature>
<feature type="compositionally biased region" description="Basic and acidic residues" evidence="1">
    <location>
        <begin position="1"/>
        <end position="11"/>
    </location>
</feature>
<feature type="compositionally biased region" description="Basic and acidic residues" evidence="1">
    <location>
        <begin position="18"/>
        <end position="35"/>
    </location>
</feature>
<evidence type="ECO:0000256" key="1">
    <source>
        <dbReference type="SAM" id="MobiDB-lite"/>
    </source>
</evidence>
<keyword evidence="3" id="KW-1185">Reference proteome</keyword>
<dbReference type="InParanoid" id="A0A136JBN9"/>
<reference evidence="3" key="1">
    <citation type="submission" date="2016-02" db="EMBL/GenBank/DDBJ databases">
        <title>Draft genome sequence of Microdochium bolleyi, a fungal endophyte of beachgrass.</title>
        <authorList>
            <consortium name="DOE Joint Genome Institute"/>
            <person name="David A.S."/>
            <person name="May G."/>
            <person name="Haridas S."/>
            <person name="Lim J."/>
            <person name="Wang M."/>
            <person name="Labutti K."/>
            <person name="Lipzen A."/>
            <person name="Barry K."/>
            <person name="Grigoriev I.V."/>
        </authorList>
    </citation>
    <scope>NUCLEOTIDE SEQUENCE [LARGE SCALE GENOMIC DNA]</scope>
    <source>
        <strain evidence="3">J235TASD1</strain>
    </source>
</reference>
<feature type="region of interest" description="Disordered" evidence="1">
    <location>
        <begin position="1"/>
        <end position="35"/>
    </location>
</feature>
<dbReference type="AlphaFoldDB" id="A0A136JBN9"/>
<dbReference type="Proteomes" id="UP000070501">
    <property type="component" value="Unassembled WGS sequence"/>
</dbReference>
<gene>
    <name evidence="2" type="ORF">Micbo1qcDRAFT_44280</name>
</gene>
<dbReference type="EMBL" id="KQ964247">
    <property type="protein sequence ID" value="KXJ94468.1"/>
    <property type="molecule type" value="Genomic_DNA"/>
</dbReference>
<evidence type="ECO:0000313" key="2">
    <source>
        <dbReference type="EMBL" id="KXJ94468.1"/>
    </source>
</evidence>
<accession>A0A136JBN9</accession>
<evidence type="ECO:0000313" key="3">
    <source>
        <dbReference type="Proteomes" id="UP000070501"/>
    </source>
</evidence>
<sequence>MDDSRKGDRTSRGPVPLCREELEPGGEAERGSTRLETERWEVVYRRRRIDYQKKQSKTEQGKRERAGSRRRKPGRMTRSSPALAALFETCRSDP</sequence>
<protein>
    <submittedName>
        <fullName evidence="2">Uncharacterized protein</fullName>
    </submittedName>
</protein>
<organism evidence="2 3">
    <name type="scientific">Microdochium bolleyi</name>
    <dbReference type="NCBI Taxonomy" id="196109"/>
    <lineage>
        <taxon>Eukaryota</taxon>
        <taxon>Fungi</taxon>
        <taxon>Dikarya</taxon>
        <taxon>Ascomycota</taxon>
        <taxon>Pezizomycotina</taxon>
        <taxon>Sordariomycetes</taxon>
        <taxon>Xylariomycetidae</taxon>
        <taxon>Xylariales</taxon>
        <taxon>Microdochiaceae</taxon>
        <taxon>Microdochium</taxon>
    </lineage>
</organism>
<proteinExistence type="predicted"/>
<name>A0A136JBN9_9PEZI</name>
<feature type="compositionally biased region" description="Basic and acidic residues" evidence="1">
    <location>
        <begin position="50"/>
        <end position="67"/>
    </location>
</feature>